<dbReference type="EMBL" id="JAYKXN010000008">
    <property type="protein sequence ID" value="KAK7264405.1"/>
    <property type="molecule type" value="Genomic_DNA"/>
</dbReference>
<reference evidence="2 3" key="1">
    <citation type="submission" date="2024-01" db="EMBL/GenBank/DDBJ databases">
        <title>The genomes of 5 underutilized Papilionoideae crops provide insights into root nodulation and disease resistance.</title>
        <authorList>
            <person name="Yuan L."/>
        </authorList>
    </citation>
    <scope>NUCLEOTIDE SEQUENCE [LARGE SCALE GENOMIC DNA]</scope>
    <source>
        <strain evidence="2">LY-2023</strain>
        <tissue evidence="2">Leaf</tissue>
    </source>
</reference>
<organism evidence="2 3">
    <name type="scientific">Clitoria ternatea</name>
    <name type="common">Butterfly pea</name>
    <dbReference type="NCBI Taxonomy" id="43366"/>
    <lineage>
        <taxon>Eukaryota</taxon>
        <taxon>Viridiplantae</taxon>
        <taxon>Streptophyta</taxon>
        <taxon>Embryophyta</taxon>
        <taxon>Tracheophyta</taxon>
        <taxon>Spermatophyta</taxon>
        <taxon>Magnoliopsida</taxon>
        <taxon>eudicotyledons</taxon>
        <taxon>Gunneridae</taxon>
        <taxon>Pentapetalae</taxon>
        <taxon>rosids</taxon>
        <taxon>fabids</taxon>
        <taxon>Fabales</taxon>
        <taxon>Fabaceae</taxon>
        <taxon>Papilionoideae</taxon>
        <taxon>50 kb inversion clade</taxon>
        <taxon>NPAAA clade</taxon>
        <taxon>indigoferoid/millettioid clade</taxon>
        <taxon>Phaseoleae</taxon>
        <taxon>Clitoria</taxon>
    </lineage>
</organism>
<accession>A0AAN9EZI3</accession>
<gene>
    <name evidence="2" type="ORF">RJT34_32014</name>
</gene>
<name>A0AAN9EZI3_CLITE</name>
<evidence type="ECO:0000259" key="1">
    <source>
        <dbReference type="Pfam" id="PF13456"/>
    </source>
</evidence>
<evidence type="ECO:0000313" key="3">
    <source>
        <dbReference type="Proteomes" id="UP001359559"/>
    </source>
</evidence>
<dbReference type="InterPro" id="IPR002156">
    <property type="entry name" value="RNaseH_domain"/>
</dbReference>
<dbReference type="Pfam" id="PF13456">
    <property type="entry name" value="RVT_3"/>
    <property type="match status" value="1"/>
</dbReference>
<feature type="domain" description="RNase H type-1" evidence="1">
    <location>
        <begin position="70"/>
        <end position="137"/>
    </location>
</feature>
<dbReference type="Proteomes" id="UP001359559">
    <property type="component" value="Unassembled WGS sequence"/>
</dbReference>
<dbReference type="CDD" id="cd06222">
    <property type="entry name" value="RNase_H_like"/>
    <property type="match status" value="1"/>
</dbReference>
<protein>
    <recommendedName>
        <fullName evidence="1">RNase H type-1 domain-containing protein</fullName>
    </recommendedName>
</protein>
<sequence length="142" mass="15995">MNVALLVKLVWHMINQHDKSLINIALGEPFGITPVPMGPLGGFLVGQGQEPNLYEWIKHQLSGEASFGGAWLCGFNGVIGVTDSFHFELQALWMGSLLAWDEGWRRLICQSDCLEGIKLIKDQVHHFHVYRLLVLNIKDFLV</sequence>
<proteinExistence type="predicted"/>
<comment type="caution">
    <text evidence="2">The sequence shown here is derived from an EMBL/GenBank/DDBJ whole genome shotgun (WGS) entry which is preliminary data.</text>
</comment>
<dbReference type="GO" id="GO:0004523">
    <property type="term" value="F:RNA-DNA hybrid ribonuclease activity"/>
    <property type="evidence" value="ECO:0007669"/>
    <property type="project" value="InterPro"/>
</dbReference>
<dbReference type="GO" id="GO:0003676">
    <property type="term" value="F:nucleic acid binding"/>
    <property type="evidence" value="ECO:0007669"/>
    <property type="project" value="InterPro"/>
</dbReference>
<evidence type="ECO:0000313" key="2">
    <source>
        <dbReference type="EMBL" id="KAK7264405.1"/>
    </source>
</evidence>
<keyword evidence="3" id="KW-1185">Reference proteome</keyword>
<dbReference type="AlphaFoldDB" id="A0AAN9EZI3"/>
<dbReference type="InterPro" id="IPR044730">
    <property type="entry name" value="RNase_H-like_dom_plant"/>
</dbReference>